<accession>A0ABV0K111</accession>
<proteinExistence type="predicted"/>
<reference evidence="1 2" key="1">
    <citation type="submission" date="2022-04" db="EMBL/GenBank/DDBJ databases">
        <title>Positive selection, recombination, and allopatry shape intraspecific diversity of widespread and dominant cyanobacteria.</title>
        <authorList>
            <person name="Wei J."/>
            <person name="Shu W."/>
            <person name="Hu C."/>
        </authorList>
    </citation>
    <scope>NUCLEOTIDE SEQUENCE [LARGE SCALE GENOMIC DNA]</scope>
    <source>
        <strain evidence="1 2">DQ-A4</strain>
    </source>
</reference>
<organism evidence="1 2">
    <name type="scientific">Leptolyngbya subtilissima DQ-A4</name>
    <dbReference type="NCBI Taxonomy" id="2933933"/>
    <lineage>
        <taxon>Bacteria</taxon>
        <taxon>Bacillati</taxon>
        <taxon>Cyanobacteriota</taxon>
        <taxon>Cyanophyceae</taxon>
        <taxon>Leptolyngbyales</taxon>
        <taxon>Leptolyngbyaceae</taxon>
        <taxon>Leptolyngbya group</taxon>
        <taxon>Leptolyngbya</taxon>
    </lineage>
</organism>
<evidence type="ECO:0000313" key="2">
    <source>
        <dbReference type="Proteomes" id="UP001482513"/>
    </source>
</evidence>
<keyword evidence="2" id="KW-1185">Reference proteome</keyword>
<dbReference type="Proteomes" id="UP001482513">
    <property type="component" value="Unassembled WGS sequence"/>
</dbReference>
<dbReference type="RefSeq" id="WP_206755194.1">
    <property type="nucleotide sequence ID" value="NZ_JAMPKX010000002.1"/>
</dbReference>
<protein>
    <submittedName>
        <fullName evidence="1">Uncharacterized protein</fullName>
    </submittedName>
</protein>
<dbReference type="EMBL" id="JAMPKX010000002">
    <property type="protein sequence ID" value="MEP0946464.1"/>
    <property type="molecule type" value="Genomic_DNA"/>
</dbReference>
<comment type="caution">
    <text evidence="1">The sequence shown here is derived from an EMBL/GenBank/DDBJ whole genome shotgun (WGS) entry which is preliminary data.</text>
</comment>
<evidence type="ECO:0000313" key="1">
    <source>
        <dbReference type="EMBL" id="MEP0946464.1"/>
    </source>
</evidence>
<gene>
    <name evidence="1" type="ORF">NC992_06230</name>
</gene>
<name>A0ABV0K111_9CYAN</name>
<sequence>MRFPILPYLHQPVFCRNYKTVLNPWRFWYLHQVRYLERCWLREYRPERHHSP</sequence>